<proteinExistence type="predicted"/>
<gene>
    <name evidence="1" type="ORF">SAMN05216177_102242</name>
</gene>
<dbReference type="RefSeq" id="WP_074913658.1">
    <property type="nucleotide sequence ID" value="NZ_FOXK01000002.1"/>
</dbReference>
<dbReference type="AlphaFoldDB" id="A0A1I5PCN4"/>
<sequence>MNQAARVDLSAWGEQPPLWVSLLAREVEQSNRKSAGERVGVSRTAVSLVLVNRYPCSTEGVARKVMDVLGRIECVALGEVITAEQCQTYRERKAPTHNPMAMQHWRACQHCPNNPNCAAEEPRHGSH</sequence>
<accession>A0A1I5PCN4</accession>
<dbReference type="EMBL" id="FOXK01000002">
    <property type="protein sequence ID" value="SFP31667.1"/>
    <property type="molecule type" value="Genomic_DNA"/>
</dbReference>
<name>A0A1I5PCN4_9GAMM</name>
<protein>
    <recommendedName>
        <fullName evidence="3">Transcriptional regulator</fullName>
    </recommendedName>
</protein>
<evidence type="ECO:0000313" key="1">
    <source>
        <dbReference type="EMBL" id="SFP31667.1"/>
    </source>
</evidence>
<evidence type="ECO:0000313" key="2">
    <source>
        <dbReference type="Proteomes" id="UP000182025"/>
    </source>
</evidence>
<reference evidence="2" key="1">
    <citation type="submission" date="2016-10" db="EMBL/GenBank/DDBJ databases">
        <authorList>
            <person name="Varghese N."/>
            <person name="Submissions S."/>
        </authorList>
    </citation>
    <scope>NUCLEOTIDE SEQUENCE [LARGE SCALE GENOMIC DNA]</scope>
    <source>
        <strain evidence="2">JCM 15604</strain>
    </source>
</reference>
<organism evidence="1 2">
    <name type="scientific">Ectopseudomonas toyotomiensis</name>
    <dbReference type="NCBI Taxonomy" id="554344"/>
    <lineage>
        <taxon>Bacteria</taxon>
        <taxon>Pseudomonadati</taxon>
        <taxon>Pseudomonadota</taxon>
        <taxon>Gammaproteobacteria</taxon>
        <taxon>Pseudomonadales</taxon>
        <taxon>Pseudomonadaceae</taxon>
        <taxon>Ectopseudomonas</taxon>
    </lineage>
</organism>
<evidence type="ECO:0008006" key="3">
    <source>
        <dbReference type="Google" id="ProtNLM"/>
    </source>
</evidence>
<dbReference type="OrthoDB" id="7358102at2"/>
<keyword evidence="2" id="KW-1185">Reference proteome</keyword>
<dbReference type="Proteomes" id="UP000182025">
    <property type="component" value="Unassembled WGS sequence"/>
</dbReference>